<organism evidence="9 10">
    <name type="scientific">Slackia heliotrinireducens (strain ATCC 29202 / DSM 20476 / NCTC 11029 / RHS 1)</name>
    <name type="common">Peptococcus heliotrinreducens</name>
    <dbReference type="NCBI Taxonomy" id="471855"/>
    <lineage>
        <taxon>Bacteria</taxon>
        <taxon>Bacillati</taxon>
        <taxon>Actinomycetota</taxon>
        <taxon>Coriobacteriia</taxon>
        <taxon>Eggerthellales</taxon>
        <taxon>Eggerthellaceae</taxon>
        <taxon>Slackia</taxon>
    </lineage>
</organism>
<gene>
    <name evidence="9" type="ordered locus">Shel_00290</name>
</gene>
<accession>C7N0M6</accession>
<feature type="domain" description="RCK N-terminal" evidence="7">
    <location>
        <begin position="1"/>
        <end position="119"/>
    </location>
</feature>
<dbReference type="STRING" id="471855.Shel_00290"/>
<reference evidence="9 10" key="1">
    <citation type="journal article" date="2009" name="Stand. Genomic Sci.">
        <title>Complete genome sequence of Slackia heliotrinireducens type strain (RHS 1).</title>
        <authorList>
            <person name="Pukall R."/>
            <person name="Lapidus A."/>
            <person name="Nolan M."/>
            <person name="Copeland A."/>
            <person name="Glavina Del Rio T."/>
            <person name="Lucas S."/>
            <person name="Chen F."/>
            <person name="Tice H."/>
            <person name="Cheng J.F."/>
            <person name="Chertkov O."/>
            <person name="Bruce D."/>
            <person name="Goodwin L."/>
            <person name="Kuske C."/>
            <person name="Brettin T."/>
            <person name="Detter J.C."/>
            <person name="Han C."/>
            <person name="Pitluck S."/>
            <person name="Pati A."/>
            <person name="Mavrommatis K."/>
            <person name="Ivanova N."/>
            <person name="Ovchinnikova G."/>
            <person name="Chen A."/>
            <person name="Palaniappan K."/>
            <person name="Schneider S."/>
            <person name="Rohde M."/>
            <person name="Chain P."/>
            <person name="D'haeseleer P."/>
            <person name="Goker M."/>
            <person name="Bristow J."/>
            <person name="Eisen J.A."/>
            <person name="Markowitz V."/>
            <person name="Kyrpides N.C."/>
            <person name="Klenk H.P."/>
            <person name="Hugenholtz P."/>
        </authorList>
    </citation>
    <scope>NUCLEOTIDE SEQUENCE [LARGE SCALE GENOMIC DNA]</scope>
    <source>
        <strain evidence="10">ATCC 29202 / DSM 20476 / NCTC 11029 / RHS 1</strain>
    </source>
</reference>
<evidence type="ECO:0000256" key="4">
    <source>
        <dbReference type="ARBA" id="ARBA00022958"/>
    </source>
</evidence>
<feature type="domain" description="RCK C-terminal" evidence="8">
    <location>
        <begin position="138"/>
        <end position="225"/>
    </location>
</feature>
<dbReference type="Gene3D" id="3.40.50.720">
    <property type="entry name" value="NAD(P)-binding Rossmann-like Domain"/>
    <property type="match status" value="1"/>
</dbReference>
<dbReference type="RefSeq" id="WP_012797215.1">
    <property type="nucleotide sequence ID" value="NC_013165.1"/>
</dbReference>
<sequence>MYIVIMGGGKVGEYLGGVLLSKGHEVAIIEHNRKTADRLSITLEGEYLIINGDGCDTAYQQDAGIRKADVFVAVTGRDEDNLVACELATRVFNVPRCIARVNNPKNRNIFRAVGIENVSSTILIASMIEEEALMGGMGVVSSLGRGDIALIEVSIPRSPRHFDPKEGVLARRIRMPEGSILAAVDRKEAGEAEVIDKETVLYPGDKAVVLAETDAVDQVKALFKSL</sequence>
<keyword evidence="10" id="KW-1185">Reference proteome</keyword>
<dbReference type="GO" id="GO:0005886">
    <property type="term" value="C:plasma membrane"/>
    <property type="evidence" value="ECO:0007669"/>
    <property type="project" value="InterPro"/>
</dbReference>
<dbReference type="InterPro" id="IPR036721">
    <property type="entry name" value="RCK_C_sf"/>
</dbReference>
<dbReference type="InterPro" id="IPR003148">
    <property type="entry name" value="RCK_N"/>
</dbReference>
<dbReference type="PROSITE" id="PS51201">
    <property type="entry name" value="RCK_N"/>
    <property type="match status" value="1"/>
</dbReference>
<keyword evidence="6" id="KW-0406">Ion transport</keyword>
<evidence type="ECO:0000313" key="9">
    <source>
        <dbReference type="EMBL" id="ACV21104.1"/>
    </source>
</evidence>
<evidence type="ECO:0000256" key="1">
    <source>
        <dbReference type="ARBA" id="ARBA00017378"/>
    </source>
</evidence>
<dbReference type="AlphaFoldDB" id="C7N0M6"/>
<name>C7N0M6_SLAHD</name>
<evidence type="ECO:0000256" key="5">
    <source>
        <dbReference type="ARBA" id="ARBA00023027"/>
    </source>
</evidence>
<keyword evidence="5" id="KW-0520">NAD</keyword>
<dbReference type="PANTHER" id="PTHR43833:SF5">
    <property type="entry name" value="TRK SYSTEM POTASSIUM UPTAKE PROTEIN TRKA"/>
    <property type="match status" value="1"/>
</dbReference>
<evidence type="ECO:0000256" key="3">
    <source>
        <dbReference type="ARBA" id="ARBA00022538"/>
    </source>
</evidence>
<keyword evidence="3" id="KW-0633">Potassium transport</keyword>
<dbReference type="SUPFAM" id="SSF51735">
    <property type="entry name" value="NAD(P)-binding Rossmann-fold domains"/>
    <property type="match status" value="1"/>
</dbReference>
<dbReference type="InterPro" id="IPR006037">
    <property type="entry name" value="RCK_C"/>
</dbReference>
<dbReference type="PROSITE" id="PS51202">
    <property type="entry name" value="RCK_C"/>
    <property type="match status" value="1"/>
</dbReference>
<protein>
    <recommendedName>
        <fullName evidence="1">Trk system potassium uptake protein TrkA</fullName>
    </recommendedName>
</protein>
<dbReference type="eggNOG" id="COG0569">
    <property type="taxonomic scope" value="Bacteria"/>
</dbReference>
<keyword evidence="4" id="KW-0630">Potassium</keyword>
<dbReference type="InterPro" id="IPR006036">
    <property type="entry name" value="K_uptake_TrkA"/>
</dbReference>
<dbReference type="EMBL" id="CP001684">
    <property type="protein sequence ID" value="ACV21104.1"/>
    <property type="molecule type" value="Genomic_DNA"/>
</dbReference>
<dbReference type="KEGG" id="shi:Shel_00290"/>
<evidence type="ECO:0000256" key="6">
    <source>
        <dbReference type="ARBA" id="ARBA00023065"/>
    </source>
</evidence>
<evidence type="ECO:0000313" key="10">
    <source>
        <dbReference type="Proteomes" id="UP000002026"/>
    </source>
</evidence>
<dbReference type="Pfam" id="PF02254">
    <property type="entry name" value="TrkA_N"/>
    <property type="match status" value="1"/>
</dbReference>
<dbReference type="PRINTS" id="PR00335">
    <property type="entry name" value="KUPTAKETRKA"/>
</dbReference>
<dbReference type="Gene3D" id="3.30.70.1450">
    <property type="entry name" value="Regulator of K+ conductance, C-terminal domain"/>
    <property type="match status" value="1"/>
</dbReference>
<dbReference type="InterPro" id="IPR036291">
    <property type="entry name" value="NAD(P)-bd_dom_sf"/>
</dbReference>
<dbReference type="GO" id="GO:0015079">
    <property type="term" value="F:potassium ion transmembrane transporter activity"/>
    <property type="evidence" value="ECO:0007669"/>
    <property type="project" value="InterPro"/>
</dbReference>
<proteinExistence type="predicted"/>
<evidence type="ECO:0000256" key="2">
    <source>
        <dbReference type="ARBA" id="ARBA00022448"/>
    </source>
</evidence>
<evidence type="ECO:0000259" key="7">
    <source>
        <dbReference type="PROSITE" id="PS51201"/>
    </source>
</evidence>
<dbReference type="PANTHER" id="PTHR43833">
    <property type="entry name" value="POTASSIUM CHANNEL PROTEIN 2-RELATED-RELATED"/>
    <property type="match status" value="1"/>
</dbReference>
<keyword evidence="2" id="KW-0813">Transport</keyword>
<dbReference type="InterPro" id="IPR050721">
    <property type="entry name" value="Trk_Ktr_HKT_K-transport"/>
</dbReference>
<evidence type="ECO:0000259" key="8">
    <source>
        <dbReference type="PROSITE" id="PS51202"/>
    </source>
</evidence>
<dbReference type="Proteomes" id="UP000002026">
    <property type="component" value="Chromosome"/>
</dbReference>
<dbReference type="Pfam" id="PF02080">
    <property type="entry name" value="TrkA_C"/>
    <property type="match status" value="1"/>
</dbReference>
<dbReference type="HOGENOM" id="CLU_046525_2_0_11"/>